<reference evidence="1 2" key="1">
    <citation type="submission" date="2020-08" db="EMBL/GenBank/DDBJ databases">
        <authorList>
            <person name="Koutsovoulos G."/>
            <person name="Danchin GJ E."/>
        </authorList>
    </citation>
    <scope>NUCLEOTIDE SEQUENCE [LARGE SCALE GENOMIC DNA]</scope>
</reference>
<proteinExistence type="predicted"/>
<comment type="caution">
    <text evidence="1">The sequence shown here is derived from an EMBL/GenBank/DDBJ whole genome shotgun (WGS) entry which is preliminary data.</text>
</comment>
<evidence type="ECO:0000313" key="2">
    <source>
        <dbReference type="Proteomes" id="UP000580250"/>
    </source>
</evidence>
<gene>
    <name evidence="1" type="ORF">MENT_LOCUS55856</name>
</gene>
<protein>
    <submittedName>
        <fullName evidence="1">Uncharacterized protein</fullName>
    </submittedName>
</protein>
<dbReference type="Proteomes" id="UP000580250">
    <property type="component" value="Unassembled WGS sequence"/>
</dbReference>
<name>A0A6V7XSH6_MELEN</name>
<dbReference type="EMBL" id="CAJEWN010002158">
    <property type="protein sequence ID" value="CAD2202233.1"/>
    <property type="molecule type" value="Genomic_DNA"/>
</dbReference>
<organism evidence="1 2">
    <name type="scientific">Meloidogyne enterolobii</name>
    <name type="common">Root-knot nematode worm</name>
    <name type="synonym">Meloidogyne mayaguensis</name>
    <dbReference type="NCBI Taxonomy" id="390850"/>
    <lineage>
        <taxon>Eukaryota</taxon>
        <taxon>Metazoa</taxon>
        <taxon>Ecdysozoa</taxon>
        <taxon>Nematoda</taxon>
        <taxon>Chromadorea</taxon>
        <taxon>Rhabditida</taxon>
        <taxon>Tylenchina</taxon>
        <taxon>Tylenchomorpha</taxon>
        <taxon>Tylenchoidea</taxon>
        <taxon>Meloidogynidae</taxon>
        <taxon>Meloidogyninae</taxon>
        <taxon>Meloidogyne</taxon>
    </lineage>
</organism>
<evidence type="ECO:0000313" key="1">
    <source>
        <dbReference type="EMBL" id="CAD2202233.1"/>
    </source>
</evidence>
<dbReference type="AlphaFoldDB" id="A0A6V7XSH6"/>
<sequence>MISTSISLFIHIQKMDLNYGNGFLTCVNNGCSNKMCEKNFNCSLL</sequence>
<accession>A0A6V7XSH6</accession>